<reference evidence="1 2" key="1">
    <citation type="submission" date="2020-01" db="EMBL/GenBank/DDBJ databases">
        <authorList>
            <consortium name="DOE Joint Genome Institute"/>
            <person name="Haridas S."/>
            <person name="Albert R."/>
            <person name="Binder M."/>
            <person name="Bloem J."/>
            <person name="Labutti K."/>
            <person name="Salamov A."/>
            <person name="Andreopoulos B."/>
            <person name="Baker S.E."/>
            <person name="Barry K."/>
            <person name="Bills G."/>
            <person name="Bluhm B.H."/>
            <person name="Cannon C."/>
            <person name="Castanera R."/>
            <person name="Culley D.E."/>
            <person name="Daum C."/>
            <person name="Ezra D."/>
            <person name="Gonzalez J.B."/>
            <person name="Henrissat B."/>
            <person name="Kuo A."/>
            <person name="Liang C."/>
            <person name="Lipzen A."/>
            <person name="Lutzoni F."/>
            <person name="Magnuson J."/>
            <person name="Mondo S."/>
            <person name="Nolan M."/>
            <person name="Ohm R."/>
            <person name="Pangilinan J."/>
            <person name="Park H.-J.H."/>
            <person name="Ramirez L."/>
            <person name="Alfaro M."/>
            <person name="Sun H."/>
            <person name="Tritt A."/>
            <person name="Yoshinaga Y."/>
            <person name="Zwiers L.-H.L."/>
            <person name="Turgeon B.G."/>
            <person name="Goodwin S.B."/>
            <person name="Spatafora J.W."/>
            <person name="Crous P.W."/>
            <person name="Grigoriev I.V."/>
        </authorList>
    </citation>
    <scope>NUCLEOTIDE SEQUENCE [LARGE SCALE GENOMIC DNA]</scope>
    <source>
        <strain evidence="1 2">CBS 611.86</strain>
    </source>
</reference>
<dbReference type="Proteomes" id="UP000481861">
    <property type="component" value="Unassembled WGS sequence"/>
</dbReference>
<evidence type="ECO:0000313" key="2">
    <source>
        <dbReference type="Proteomes" id="UP000481861"/>
    </source>
</evidence>
<name>A0A7C8I6F4_9PLEO</name>
<accession>A0A7C8I6F4</accession>
<dbReference type="EMBL" id="JAADJZ010000028">
    <property type="protein sequence ID" value="KAF2866330.1"/>
    <property type="molecule type" value="Genomic_DNA"/>
</dbReference>
<sequence length="168" mass="17869">MSGFPNLQPAFTVRVSITAPLEVGAQHGAPLVIVPMVSGTVKSEPGFEPALDAELHGVGYDYIHNDADGTNMRLDVRSQVITTDSTILAMYYRGTVAVTPGVKAVLGGDPAAKTTEWGDSFVTFSFETGSQKYKELQNGVFVAAGRFVVEEGEGGIVEYRVSRVVVGK</sequence>
<keyword evidence="2" id="KW-1185">Reference proteome</keyword>
<dbReference type="Pfam" id="PF11578">
    <property type="entry name" value="DUF3237"/>
    <property type="match status" value="1"/>
</dbReference>
<proteinExistence type="predicted"/>
<comment type="caution">
    <text evidence="1">The sequence shown here is derived from an EMBL/GenBank/DDBJ whole genome shotgun (WGS) entry which is preliminary data.</text>
</comment>
<dbReference type="AlphaFoldDB" id="A0A7C8I6F4"/>
<gene>
    <name evidence="1" type="ORF">BDV95DRAFT_208408</name>
</gene>
<dbReference type="Gene3D" id="2.40.160.20">
    <property type="match status" value="1"/>
</dbReference>
<protein>
    <submittedName>
        <fullName evidence="1">Uncharacterized protein</fullName>
    </submittedName>
</protein>
<organism evidence="1 2">
    <name type="scientific">Massariosphaeria phaeospora</name>
    <dbReference type="NCBI Taxonomy" id="100035"/>
    <lineage>
        <taxon>Eukaryota</taxon>
        <taxon>Fungi</taxon>
        <taxon>Dikarya</taxon>
        <taxon>Ascomycota</taxon>
        <taxon>Pezizomycotina</taxon>
        <taxon>Dothideomycetes</taxon>
        <taxon>Pleosporomycetidae</taxon>
        <taxon>Pleosporales</taxon>
        <taxon>Pleosporales incertae sedis</taxon>
        <taxon>Massariosphaeria</taxon>
    </lineage>
</organism>
<evidence type="ECO:0000313" key="1">
    <source>
        <dbReference type="EMBL" id="KAF2866330.1"/>
    </source>
</evidence>
<dbReference type="OrthoDB" id="2544694at2759"/>